<protein>
    <submittedName>
        <fullName evidence="4">Sulfur acceptor protein CsdE</fullName>
    </submittedName>
</protein>
<dbReference type="OrthoDB" id="9799320at2"/>
<dbReference type="PANTHER" id="PTHR43597">
    <property type="entry name" value="SULFUR ACCEPTOR PROTEIN CSDE"/>
    <property type="match status" value="1"/>
</dbReference>
<evidence type="ECO:0000313" key="4">
    <source>
        <dbReference type="EMBL" id="CZF78061.1"/>
    </source>
</evidence>
<dbReference type="EMBL" id="FIZY01000002">
    <property type="protein sequence ID" value="CZF78061.1"/>
    <property type="molecule type" value="Genomic_DNA"/>
</dbReference>
<keyword evidence="5" id="KW-1185">Reference proteome</keyword>
<organism evidence="4 5">
    <name type="scientific">Grimontia marina</name>
    <dbReference type="NCBI Taxonomy" id="646534"/>
    <lineage>
        <taxon>Bacteria</taxon>
        <taxon>Pseudomonadati</taxon>
        <taxon>Pseudomonadota</taxon>
        <taxon>Gammaproteobacteria</taxon>
        <taxon>Vibrionales</taxon>
        <taxon>Vibrionaceae</taxon>
        <taxon>Grimontia</taxon>
    </lineage>
</organism>
<accession>A0A128EVN8</accession>
<feature type="domain" description="Fe-S metabolism associated" evidence="3">
    <location>
        <begin position="21"/>
        <end position="140"/>
    </location>
</feature>
<evidence type="ECO:0000256" key="2">
    <source>
        <dbReference type="PIRSR" id="PIRSR617763-1"/>
    </source>
</evidence>
<sequence length="141" mass="15970">MTSTLPSHPFGTDISTDDILNEISKCRSWEDKYRLVIQMGKKLPNMDETLKEESISVPGCESKVWLTWKKCEGVYFFSADSDARIVKGLLSIILAAVERKPKEEILAFDFESYLKAMDLLSHISQSRSNGIRAIINQLKAL</sequence>
<dbReference type="Gene3D" id="3.90.1010.10">
    <property type="match status" value="1"/>
</dbReference>
<evidence type="ECO:0000256" key="1">
    <source>
        <dbReference type="ARBA" id="ARBA00010282"/>
    </source>
</evidence>
<feature type="active site" description="Cysteine persulfide intermediate" evidence="2">
    <location>
        <position position="60"/>
    </location>
</feature>
<name>A0A128EVN8_9GAMM</name>
<comment type="similarity">
    <text evidence="1">Belongs to the SufE family.</text>
</comment>
<evidence type="ECO:0000259" key="3">
    <source>
        <dbReference type="Pfam" id="PF02657"/>
    </source>
</evidence>
<dbReference type="Proteomes" id="UP000073601">
    <property type="component" value="Unassembled WGS sequence"/>
</dbReference>
<dbReference type="SUPFAM" id="SSF82649">
    <property type="entry name" value="SufE/NifU"/>
    <property type="match status" value="1"/>
</dbReference>
<proteinExistence type="inferred from homology"/>
<dbReference type="RefSeq" id="WP_062705307.1">
    <property type="nucleotide sequence ID" value="NZ_CAWRCI010000002.1"/>
</dbReference>
<dbReference type="AlphaFoldDB" id="A0A128EVN8"/>
<dbReference type="NCBIfam" id="TIGR03391">
    <property type="entry name" value="FeS_syn_CsdE"/>
    <property type="match status" value="1"/>
</dbReference>
<dbReference type="Pfam" id="PF02657">
    <property type="entry name" value="SufE"/>
    <property type="match status" value="1"/>
</dbReference>
<gene>
    <name evidence="4" type="primary">csdE</name>
    <name evidence="4" type="ORF">GMA8713_00431</name>
</gene>
<evidence type="ECO:0000313" key="5">
    <source>
        <dbReference type="Proteomes" id="UP000073601"/>
    </source>
</evidence>
<dbReference type="InterPro" id="IPR003808">
    <property type="entry name" value="Fe-S_metab-assoc_dom"/>
</dbReference>
<dbReference type="InterPro" id="IPR017763">
    <property type="entry name" value="Cysteine_desulfurase_CsdE"/>
</dbReference>
<dbReference type="PANTHER" id="PTHR43597:SF5">
    <property type="entry name" value="SUFE-LIKE PROTEIN 2, CHLOROPLASTIC"/>
    <property type="match status" value="1"/>
</dbReference>
<reference evidence="5" key="1">
    <citation type="submission" date="2016-02" db="EMBL/GenBank/DDBJ databases">
        <authorList>
            <person name="Rodrigo-Torres Lidia"/>
            <person name="Arahal R.David."/>
        </authorList>
    </citation>
    <scope>NUCLEOTIDE SEQUENCE [LARGE SCALE GENOMIC DNA]</scope>
    <source>
        <strain evidence="5">CECT 8713</strain>
    </source>
</reference>